<organism evidence="1 2">
    <name type="scientific">Bauhinia variegata</name>
    <name type="common">Purple orchid tree</name>
    <name type="synonym">Phanera variegata</name>
    <dbReference type="NCBI Taxonomy" id="167791"/>
    <lineage>
        <taxon>Eukaryota</taxon>
        <taxon>Viridiplantae</taxon>
        <taxon>Streptophyta</taxon>
        <taxon>Embryophyta</taxon>
        <taxon>Tracheophyta</taxon>
        <taxon>Spermatophyta</taxon>
        <taxon>Magnoliopsida</taxon>
        <taxon>eudicotyledons</taxon>
        <taxon>Gunneridae</taxon>
        <taxon>Pentapetalae</taxon>
        <taxon>rosids</taxon>
        <taxon>fabids</taxon>
        <taxon>Fabales</taxon>
        <taxon>Fabaceae</taxon>
        <taxon>Cercidoideae</taxon>
        <taxon>Cercideae</taxon>
        <taxon>Bauhiniinae</taxon>
        <taxon>Bauhinia</taxon>
    </lineage>
</organism>
<evidence type="ECO:0000313" key="1">
    <source>
        <dbReference type="EMBL" id="KAI4337870.1"/>
    </source>
</evidence>
<reference evidence="1 2" key="1">
    <citation type="journal article" date="2022" name="DNA Res.">
        <title>Chromosomal-level genome assembly of the orchid tree Bauhinia variegata (Leguminosae; Cercidoideae) supports the allotetraploid origin hypothesis of Bauhinia.</title>
        <authorList>
            <person name="Zhong Y."/>
            <person name="Chen Y."/>
            <person name="Zheng D."/>
            <person name="Pang J."/>
            <person name="Liu Y."/>
            <person name="Luo S."/>
            <person name="Meng S."/>
            <person name="Qian L."/>
            <person name="Wei D."/>
            <person name="Dai S."/>
            <person name="Zhou R."/>
        </authorList>
    </citation>
    <scope>NUCLEOTIDE SEQUENCE [LARGE SCALE GENOMIC DNA]</scope>
    <source>
        <strain evidence="1">BV-YZ2020</strain>
    </source>
</reference>
<name>A0ACB9NN23_BAUVA</name>
<comment type="caution">
    <text evidence="1">The sequence shown here is derived from an EMBL/GenBank/DDBJ whole genome shotgun (WGS) entry which is preliminary data.</text>
</comment>
<dbReference type="EMBL" id="CM039431">
    <property type="protein sequence ID" value="KAI4337870.1"/>
    <property type="molecule type" value="Genomic_DNA"/>
</dbReference>
<dbReference type="Proteomes" id="UP000828941">
    <property type="component" value="Chromosome 6"/>
</dbReference>
<sequence>MSSLTPIDLQRIFEKLDINGDGSVSLEELNWLLEKMGFRFGLEELESIVGKESLDLDEFVFFYNSILKENSRGESEGGEDDHDVEDVETDLLKAFRVFDLDGDGFITSQELESVLRKLGYWDDNNGKDCRSMICVYDTNLDGRLDFEEFKNMMLLTTS</sequence>
<keyword evidence="2" id="KW-1185">Reference proteome</keyword>
<gene>
    <name evidence="1" type="ORF">L6164_016238</name>
</gene>
<evidence type="ECO:0000313" key="2">
    <source>
        <dbReference type="Proteomes" id="UP000828941"/>
    </source>
</evidence>
<protein>
    <submittedName>
        <fullName evidence="1">Uncharacterized protein</fullName>
    </submittedName>
</protein>
<accession>A0ACB9NN23</accession>
<proteinExistence type="predicted"/>